<evidence type="ECO:0000313" key="2">
    <source>
        <dbReference type="Proteomes" id="UP001620409"/>
    </source>
</evidence>
<proteinExistence type="predicted"/>
<sequence length="142" mass="15673">MSNKYPELFGDLIYSYTRADALRDGVLVELPYAVAMGFRVPVAITSAAYADCIAWPDPDPKLPDILRLREEVVLLSALAAAKALRRRQQLGSEERADRINFVVDAVKLEERRAEVVKVPVYMVIGPGDNGEPVGTIMLIGED</sequence>
<dbReference type="Proteomes" id="UP001620409">
    <property type="component" value="Unassembled WGS sequence"/>
</dbReference>
<keyword evidence="2" id="KW-1185">Reference proteome</keyword>
<gene>
    <name evidence="1" type="ORF">ISP18_12385</name>
</gene>
<dbReference type="EMBL" id="JADIKI010000023">
    <property type="protein sequence ID" value="MFK2855391.1"/>
    <property type="molecule type" value="Genomic_DNA"/>
</dbReference>
<dbReference type="InterPro" id="IPR046480">
    <property type="entry name" value="DUF6573"/>
</dbReference>
<organism evidence="1 2">
    <name type="scientific">Dyella humi</name>
    <dbReference type="NCBI Taxonomy" id="1770547"/>
    <lineage>
        <taxon>Bacteria</taxon>
        <taxon>Pseudomonadati</taxon>
        <taxon>Pseudomonadota</taxon>
        <taxon>Gammaproteobacteria</taxon>
        <taxon>Lysobacterales</taxon>
        <taxon>Rhodanobacteraceae</taxon>
        <taxon>Dyella</taxon>
    </lineage>
</organism>
<evidence type="ECO:0000313" key="1">
    <source>
        <dbReference type="EMBL" id="MFK2855391.1"/>
    </source>
</evidence>
<reference evidence="1 2" key="1">
    <citation type="submission" date="2020-10" db="EMBL/GenBank/DDBJ databases">
        <title>Phylogeny of dyella-like bacteria.</title>
        <authorList>
            <person name="Fu J."/>
        </authorList>
    </citation>
    <scope>NUCLEOTIDE SEQUENCE [LARGE SCALE GENOMIC DNA]</scope>
    <source>
        <strain evidence="1 2">DHG40</strain>
    </source>
</reference>
<dbReference type="Pfam" id="PF20213">
    <property type="entry name" value="DUF6573"/>
    <property type="match status" value="1"/>
</dbReference>
<comment type="caution">
    <text evidence="1">The sequence shown here is derived from an EMBL/GenBank/DDBJ whole genome shotgun (WGS) entry which is preliminary data.</text>
</comment>
<dbReference type="RefSeq" id="WP_380012158.1">
    <property type="nucleotide sequence ID" value="NZ_JADIKI010000023.1"/>
</dbReference>
<name>A0ABW8IJK2_9GAMM</name>
<protein>
    <submittedName>
        <fullName evidence="1">Uncharacterized protein</fullName>
    </submittedName>
</protein>
<accession>A0ABW8IJK2</accession>